<dbReference type="PANTHER" id="PTHR43309:SF3">
    <property type="entry name" value="5-OXOPROLINASE SUBUNIT C"/>
    <property type="match status" value="1"/>
</dbReference>
<evidence type="ECO:0000259" key="4">
    <source>
        <dbReference type="SMART" id="SM00797"/>
    </source>
</evidence>
<protein>
    <submittedName>
        <fullName evidence="5">Biotin-dependent carboxyltransferase family protein</fullName>
    </submittedName>
</protein>
<comment type="caution">
    <text evidence="5">The sequence shown here is derived from an EMBL/GenBank/DDBJ whole genome shotgun (WGS) entry which is preliminary data.</text>
</comment>
<dbReference type="SUPFAM" id="SSF50891">
    <property type="entry name" value="Cyclophilin-like"/>
    <property type="match status" value="1"/>
</dbReference>
<evidence type="ECO:0000313" key="6">
    <source>
        <dbReference type="Proteomes" id="UP001195903"/>
    </source>
</evidence>
<dbReference type="EMBL" id="JAHEPS010000009">
    <property type="protein sequence ID" value="MBT1446252.1"/>
    <property type="molecule type" value="Genomic_DNA"/>
</dbReference>
<evidence type="ECO:0000313" key="5">
    <source>
        <dbReference type="EMBL" id="MBT1446252.1"/>
    </source>
</evidence>
<dbReference type="Gene3D" id="2.40.100.10">
    <property type="entry name" value="Cyclophilin-like"/>
    <property type="match status" value="1"/>
</dbReference>
<name>A0ABS5V8R6_9GAMM</name>
<gene>
    <name evidence="5" type="ORF">KJI95_17280</name>
</gene>
<dbReference type="InterPro" id="IPR029000">
    <property type="entry name" value="Cyclophilin-like_dom_sf"/>
</dbReference>
<dbReference type="Proteomes" id="UP001195903">
    <property type="component" value="Unassembled WGS sequence"/>
</dbReference>
<reference evidence="5 6" key="1">
    <citation type="submission" date="2021-05" db="EMBL/GenBank/DDBJ databases">
        <title>Shewanella sp. JM162201.</title>
        <authorList>
            <person name="Xu S."/>
            <person name="Li A."/>
        </authorList>
    </citation>
    <scope>NUCLEOTIDE SEQUENCE [LARGE SCALE GENOMIC DNA]</scope>
    <source>
        <strain evidence="5 6">JM162201</strain>
    </source>
</reference>
<accession>A0ABS5V8R6</accession>
<keyword evidence="1" id="KW-0547">Nucleotide-binding</keyword>
<evidence type="ECO:0000256" key="1">
    <source>
        <dbReference type="ARBA" id="ARBA00022741"/>
    </source>
</evidence>
<keyword evidence="6" id="KW-1185">Reference proteome</keyword>
<dbReference type="RefSeq" id="WP_214508451.1">
    <property type="nucleotide sequence ID" value="NZ_JAHEPS010000009.1"/>
</dbReference>
<evidence type="ECO:0000256" key="2">
    <source>
        <dbReference type="ARBA" id="ARBA00022801"/>
    </source>
</evidence>
<dbReference type="Pfam" id="PF02626">
    <property type="entry name" value="CT_A_B"/>
    <property type="match status" value="1"/>
</dbReference>
<organism evidence="5 6">
    <name type="scientific">Shewanella jiangmenensis</name>
    <dbReference type="NCBI Taxonomy" id="2837387"/>
    <lineage>
        <taxon>Bacteria</taxon>
        <taxon>Pseudomonadati</taxon>
        <taxon>Pseudomonadota</taxon>
        <taxon>Gammaproteobacteria</taxon>
        <taxon>Alteromonadales</taxon>
        <taxon>Shewanellaceae</taxon>
        <taxon>Shewanella</taxon>
    </lineage>
</organism>
<dbReference type="PANTHER" id="PTHR43309">
    <property type="entry name" value="5-OXOPROLINASE SUBUNIT C"/>
    <property type="match status" value="1"/>
</dbReference>
<feature type="domain" description="Carboxyltransferase" evidence="4">
    <location>
        <begin position="23"/>
        <end position="295"/>
    </location>
</feature>
<dbReference type="InterPro" id="IPR052708">
    <property type="entry name" value="PxpC"/>
</dbReference>
<evidence type="ECO:0000256" key="3">
    <source>
        <dbReference type="ARBA" id="ARBA00022840"/>
    </source>
</evidence>
<dbReference type="SMART" id="SM00797">
    <property type="entry name" value="AHS2"/>
    <property type="match status" value="1"/>
</dbReference>
<dbReference type="NCBIfam" id="TIGR00724">
    <property type="entry name" value="urea_amlyse_rel"/>
    <property type="match status" value="1"/>
</dbReference>
<proteinExistence type="predicted"/>
<keyword evidence="2" id="KW-0378">Hydrolase</keyword>
<sequence length="310" mass="33207">MLEVIQAGIQTTVQDAGRIGVGHLGLPRSGALDSQAMLLANRLLGNDDNAPVLEFALGLSRLRFYRDAWIALTGADFNAQIDGKSAWCGWRTAIKSGQTLTLHGPKAGMRAYLAVDGGIQVPTFMGSASTDLTSGLGGVEGRALKSGDRLALGKEHNLKHPVGAMQRLWDNQIRVLAGPHFDWLANPAQFAKSHWTLLPSSNRMGARLDGEPLSLHTPLEIGSRGVFPGVVQLPPSGKPIVLLNDAQTTGGYPIIATVIEADMWKLAQARPGQTLQFVPVSLDEARAVGERWQQYFYRLGRALGAGAPHA</sequence>
<dbReference type="InterPro" id="IPR003778">
    <property type="entry name" value="CT_A_B"/>
</dbReference>
<keyword evidence="3" id="KW-0067">ATP-binding</keyword>